<organism evidence="5 6">
    <name type="scientific">Candidatus Kaiserbacteria bacterium RIFOXYB1_FULL_46_14</name>
    <dbReference type="NCBI Taxonomy" id="1798531"/>
    <lineage>
        <taxon>Bacteria</taxon>
        <taxon>Candidatus Kaiseribacteriota</taxon>
    </lineage>
</organism>
<dbReference type="Pfam" id="PF22357">
    <property type="entry name" value="AF1548-like_C"/>
    <property type="match status" value="1"/>
</dbReference>
<comment type="caution">
    <text evidence="5">The sequence shown here is derived from an EMBL/GenBank/DDBJ whole genome shotgun (WGS) entry which is preliminary data.</text>
</comment>
<dbReference type="InterPro" id="IPR011856">
    <property type="entry name" value="tRNA_endonuc-like_dom_sf"/>
</dbReference>
<dbReference type="AlphaFoldDB" id="A0A1F6FJV0"/>
<keyword evidence="1 3" id="KW-0547">Nucleotide-binding</keyword>
<dbReference type="EMBL" id="MFMS01000002">
    <property type="protein sequence ID" value="OGG86138.1"/>
    <property type="molecule type" value="Genomic_DNA"/>
</dbReference>
<evidence type="ECO:0000313" key="5">
    <source>
        <dbReference type="EMBL" id="OGG86138.1"/>
    </source>
</evidence>
<gene>
    <name evidence="5" type="ORF">A2392_01605</name>
</gene>
<dbReference type="SUPFAM" id="SSF52980">
    <property type="entry name" value="Restriction endonuclease-like"/>
    <property type="match status" value="1"/>
</dbReference>
<proteinExistence type="predicted"/>
<dbReference type="Gene3D" id="3.40.1350.10">
    <property type="match status" value="1"/>
</dbReference>
<dbReference type="InterPro" id="IPR005144">
    <property type="entry name" value="ATP-cone_dom"/>
</dbReference>
<dbReference type="Pfam" id="PF03477">
    <property type="entry name" value="ATP-cone"/>
    <property type="match status" value="1"/>
</dbReference>
<sequence length="275" mass="30303">MLVTKADGTVEEFDSNKLRRSLKKSGAAHDAIEAIVSDVEKSAHDGMRTQEIYRHAFSILRGTKTEVVARYALRRALFNLGPTGFPFETFLGRLFETQGYKTSVGITLKGKCALHEIDLAAYRADHSFIAEAKFHARPGIKSDLQVAMYSYARLLDLSDRKICSADVCGIKNLKIITNTKFTAAAIKYANCVGVDLMAWDYPKEDNLYSLIDKTGLFPITVLTSLSAAQKMQFLNAGLIVTSDVLHKTDTLSELGLSQGKLEALISEARQLSKAD</sequence>
<protein>
    <recommendedName>
        <fullName evidence="4">ATP-cone domain-containing protein</fullName>
    </recommendedName>
</protein>
<dbReference type="Proteomes" id="UP000177395">
    <property type="component" value="Unassembled WGS sequence"/>
</dbReference>
<evidence type="ECO:0000256" key="1">
    <source>
        <dbReference type="ARBA" id="ARBA00022741"/>
    </source>
</evidence>
<dbReference type="Gene3D" id="1.10.150.20">
    <property type="entry name" value="5' to 3' exonuclease, C-terminal subdomain"/>
    <property type="match status" value="1"/>
</dbReference>
<accession>A0A1F6FJV0</accession>
<feature type="domain" description="ATP-cone" evidence="4">
    <location>
        <begin position="1"/>
        <end position="82"/>
    </location>
</feature>
<name>A0A1F6FJV0_9BACT</name>
<dbReference type="GO" id="GO:0005524">
    <property type="term" value="F:ATP binding"/>
    <property type="evidence" value="ECO:0007669"/>
    <property type="project" value="UniProtKB-UniRule"/>
</dbReference>
<dbReference type="STRING" id="1798531.A2392_01605"/>
<evidence type="ECO:0000256" key="3">
    <source>
        <dbReference type="PROSITE-ProRule" id="PRU00492"/>
    </source>
</evidence>
<dbReference type="InterPro" id="IPR011335">
    <property type="entry name" value="Restrct_endonuc-II-like"/>
</dbReference>
<keyword evidence="2 3" id="KW-0067">ATP-binding</keyword>
<reference evidence="5 6" key="1">
    <citation type="journal article" date="2016" name="Nat. Commun.">
        <title>Thousands of microbial genomes shed light on interconnected biogeochemical processes in an aquifer system.</title>
        <authorList>
            <person name="Anantharaman K."/>
            <person name="Brown C.T."/>
            <person name="Hug L.A."/>
            <person name="Sharon I."/>
            <person name="Castelle C.J."/>
            <person name="Probst A.J."/>
            <person name="Thomas B.C."/>
            <person name="Singh A."/>
            <person name="Wilkins M.J."/>
            <person name="Karaoz U."/>
            <person name="Brodie E.L."/>
            <person name="Williams K.H."/>
            <person name="Hubbard S.S."/>
            <person name="Banfield J.F."/>
        </authorList>
    </citation>
    <scope>NUCLEOTIDE SEQUENCE [LARGE SCALE GENOMIC DNA]</scope>
</reference>
<dbReference type="GO" id="GO:0003676">
    <property type="term" value="F:nucleic acid binding"/>
    <property type="evidence" value="ECO:0007669"/>
    <property type="project" value="InterPro"/>
</dbReference>
<evidence type="ECO:0000259" key="4">
    <source>
        <dbReference type="PROSITE" id="PS51161"/>
    </source>
</evidence>
<evidence type="ECO:0000313" key="6">
    <source>
        <dbReference type="Proteomes" id="UP000177395"/>
    </source>
</evidence>
<evidence type="ECO:0000256" key="2">
    <source>
        <dbReference type="ARBA" id="ARBA00022840"/>
    </source>
</evidence>
<dbReference type="InterPro" id="IPR054374">
    <property type="entry name" value="AF1548-like_C"/>
</dbReference>
<dbReference type="PROSITE" id="PS51161">
    <property type="entry name" value="ATP_CONE"/>
    <property type="match status" value="1"/>
</dbReference>